<evidence type="ECO:0000259" key="9">
    <source>
        <dbReference type="PROSITE" id="PS50011"/>
    </source>
</evidence>
<keyword evidence="5 10" id="KW-0418">Kinase</keyword>
<dbReference type="PROSITE" id="PS00107">
    <property type="entry name" value="PROTEIN_KINASE_ATP"/>
    <property type="match status" value="1"/>
</dbReference>
<dbReference type="GO" id="GO:0004674">
    <property type="term" value="F:protein serine/threonine kinase activity"/>
    <property type="evidence" value="ECO:0007669"/>
    <property type="project" value="UniProtKB-EC"/>
</dbReference>
<feature type="region of interest" description="Disordered" evidence="8">
    <location>
        <begin position="311"/>
        <end position="459"/>
    </location>
</feature>
<dbReference type="InterPro" id="IPR000719">
    <property type="entry name" value="Prot_kinase_dom"/>
</dbReference>
<dbReference type="InterPro" id="IPR008271">
    <property type="entry name" value="Ser/Thr_kinase_AS"/>
</dbReference>
<feature type="compositionally biased region" description="Low complexity" evidence="8">
    <location>
        <begin position="414"/>
        <end position="424"/>
    </location>
</feature>
<keyword evidence="11" id="KW-1185">Reference proteome</keyword>
<evidence type="ECO:0000256" key="7">
    <source>
        <dbReference type="PROSITE-ProRule" id="PRU10141"/>
    </source>
</evidence>
<keyword evidence="4 7" id="KW-0547">Nucleotide-binding</keyword>
<dbReference type="EMBL" id="JBHMCY010000039">
    <property type="protein sequence ID" value="MFB9465100.1"/>
    <property type="molecule type" value="Genomic_DNA"/>
</dbReference>
<dbReference type="InterPro" id="IPR011009">
    <property type="entry name" value="Kinase-like_dom_sf"/>
</dbReference>
<feature type="compositionally biased region" description="Pro residues" evidence="8">
    <location>
        <begin position="350"/>
        <end position="364"/>
    </location>
</feature>
<evidence type="ECO:0000256" key="3">
    <source>
        <dbReference type="ARBA" id="ARBA00022679"/>
    </source>
</evidence>
<organism evidence="10 11">
    <name type="scientific">Streptomyces cinereospinus</name>
    <dbReference type="NCBI Taxonomy" id="285561"/>
    <lineage>
        <taxon>Bacteria</taxon>
        <taxon>Bacillati</taxon>
        <taxon>Actinomycetota</taxon>
        <taxon>Actinomycetes</taxon>
        <taxon>Kitasatosporales</taxon>
        <taxon>Streptomycetaceae</taxon>
        <taxon>Streptomyces</taxon>
    </lineage>
</organism>
<dbReference type="SUPFAM" id="SSF56112">
    <property type="entry name" value="Protein kinase-like (PK-like)"/>
    <property type="match status" value="1"/>
</dbReference>
<evidence type="ECO:0000256" key="8">
    <source>
        <dbReference type="SAM" id="MobiDB-lite"/>
    </source>
</evidence>
<evidence type="ECO:0000313" key="11">
    <source>
        <dbReference type="Proteomes" id="UP001589709"/>
    </source>
</evidence>
<sequence length="459" mass="47747">MHIAPLGPDDPSELGGYELLGRIGQGGMGQVYLGESPGGEPAAVKVIKLSVVDSETRTRFAQEVEILKTIWGARIAALLDADPDAERPWLATEYVEGLDLSRHVAAHGPLPALLTAALGATLAEALAGVHRQGLLHRDLKPANVLLGPNGPKVIDFGLAVFAESSVSLTAPHMVVGTPSYMPPEQANGAKPLTPAVDVYALGAVLLFAASGHAPYRADNIHLLFHQVVDPAYAPDLSGTPDELVPLLTAMLAHRPQDRPDLAEVVRQCRALIEAQGLKVAQARRRLTTYTAAPTHVLDDLLAVGRVSGAEVRTGSGTAGTPLASPPAERGRESAASRPARPRQHGFPAGPEAPPVAAPPGPPLGLGPHVPADPRLPLRRDDTPSEPSAGARADSAPAAPARAEASDPVRESADARSAAPSSPRRASGRGGADRPSPRSSAQARITARRLREAYAASTPF</sequence>
<dbReference type="PANTHER" id="PTHR43671:SF13">
    <property type="entry name" value="SERINE_THREONINE-PROTEIN KINASE NEK2"/>
    <property type="match status" value="1"/>
</dbReference>
<keyword evidence="3 10" id="KW-0808">Transferase</keyword>
<dbReference type="SMART" id="SM00220">
    <property type="entry name" value="S_TKc"/>
    <property type="match status" value="1"/>
</dbReference>
<dbReference type="Pfam" id="PF00069">
    <property type="entry name" value="Pkinase"/>
    <property type="match status" value="1"/>
</dbReference>
<reference evidence="10 11" key="1">
    <citation type="submission" date="2024-09" db="EMBL/GenBank/DDBJ databases">
        <authorList>
            <person name="Sun Q."/>
            <person name="Mori K."/>
        </authorList>
    </citation>
    <scope>NUCLEOTIDE SEQUENCE [LARGE SCALE GENOMIC DNA]</scope>
    <source>
        <strain evidence="10 11">JCM 6917</strain>
    </source>
</reference>
<feature type="binding site" evidence="7">
    <location>
        <position position="45"/>
    </location>
    <ligand>
        <name>ATP</name>
        <dbReference type="ChEBI" id="CHEBI:30616"/>
    </ligand>
</feature>
<protein>
    <recommendedName>
        <fullName evidence="2">non-specific serine/threonine protein kinase</fullName>
        <ecNumber evidence="2">2.7.11.1</ecNumber>
    </recommendedName>
</protein>
<dbReference type="RefSeq" id="WP_381347930.1">
    <property type="nucleotide sequence ID" value="NZ_JBHMCY010000039.1"/>
</dbReference>
<evidence type="ECO:0000256" key="1">
    <source>
        <dbReference type="ARBA" id="ARBA00010886"/>
    </source>
</evidence>
<dbReference type="PANTHER" id="PTHR43671">
    <property type="entry name" value="SERINE/THREONINE-PROTEIN KINASE NEK"/>
    <property type="match status" value="1"/>
</dbReference>
<dbReference type="Proteomes" id="UP001589709">
    <property type="component" value="Unassembled WGS sequence"/>
</dbReference>
<comment type="similarity">
    <text evidence="1">Belongs to the protein kinase superfamily. NEK Ser/Thr protein kinase family. NIMA subfamily.</text>
</comment>
<comment type="caution">
    <text evidence="10">The sequence shown here is derived from an EMBL/GenBank/DDBJ whole genome shotgun (WGS) entry which is preliminary data.</text>
</comment>
<dbReference type="PROSITE" id="PS50011">
    <property type="entry name" value="PROTEIN_KINASE_DOM"/>
    <property type="match status" value="1"/>
</dbReference>
<dbReference type="Gene3D" id="1.10.510.10">
    <property type="entry name" value="Transferase(Phosphotransferase) domain 1"/>
    <property type="match status" value="1"/>
</dbReference>
<evidence type="ECO:0000313" key="10">
    <source>
        <dbReference type="EMBL" id="MFB9465100.1"/>
    </source>
</evidence>
<dbReference type="EC" id="2.7.11.1" evidence="2"/>
<evidence type="ECO:0000256" key="4">
    <source>
        <dbReference type="ARBA" id="ARBA00022741"/>
    </source>
</evidence>
<keyword evidence="6 7" id="KW-0067">ATP-binding</keyword>
<feature type="compositionally biased region" description="Basic and acidic residues" evidence="8">
    <location>
        <begin position="403"/>
        <end position="413"/>
    </location>
</feature>
<dbReference type="CDD" id="cd14014">
    <property type="entry name" value="STKc_PknB_like"/>
    <property type="match status" value="1"/>
</dbReference>
<dbReference type="InterPro" id="IPR017441">
    <property type="entry name" value="Protein_kinase_ATP_BS"/>
</dbReference>
<evidence type="ECO:0000256" key="2">
    <source>
        <dbReference type="ARBA" id="ARBA00012513"/>
    </source>
</evidence>
<proteinExistence type="inferred from homology"/>
<evidence type="ECO:0000256" key="5">
    <source>
        <dbReference type="ARBA" id="ARBA00022777"/>
    </source>
</evidence>
<gene>
    <name evidence="10" type="ORF">ACFF45_20870</name>
</gene>
<dbReference type="PROSITE" id="PS00108">
    <property type="entry name" value="PROTEIN_KINASE_ST"/>
    <property type="match status" value="1"/>
</dbReference>
<name>A0ABV5N496_9ACTN</name>
<accession>A0ABV5N496</accession>
<feature type="compositionally biased region" description="Low complexity" evidence="8">
    <location>
        <begin position="386"/>
        <end position="402"/>
    </location>
</feature>
<dbReference type="InterPro" id="IPR050660">
    <property type="entry name" value="NEK_Ser/Thr_kinase"/>
</dbReference>
<evidence type="ECO:0000256" key="6">
    <source>
        <dbReference type="ARBA" id="ARBA00022840"/>
    </source>
</evidence>
<feature type="domain" description="Protein kinase" evidence="9">
    <location>
        <begin position="17"/>
        <end position="272"/>
    </location>
</feature>